<dbReference type="InterPro" id="IPR036388">
    <property type="entry name" value="WH-like_DNA-bd_sf"/>
</dbReference>
<accession>A0A252AUV0</accession>
<evidence type="ECO:0000256" key="4">
    <source>
        <dbReference type="ARBA" id="ARBA00023163"/>
    </source>
</evidence>
<dbReference type="Proteomes" id="UP000194641">
    <property type="component" value="Unassembled WGS sequence"/>
</dbReference>
<dbReference type="Pfam" id="PF04542">
    <property type="entry name" value="Sigma70_r2"/>
    <property type="match status" value="1"/>
</dbReference>
<dbReference type="InterPro" id="IPR013325">
    <property type="entry name" value="RNA_pol_sigma_r2"/>
</dbReference>
<dbReference type="GO" id="GO:0016987">
    <property type="term" value="F:sigma factor activity"/>
    <property type="evidence" value="ECO:0007669"/>
    <property type="project" value="UniProtKB-KW"/>
</dbReference>
<dbReference type="InterPro" id="IPR007627">
    <property type="entry name" value="RNA_pol_sigma70_r2"/>
</dbReference>
<dbReference type="Gene3D" id="1.10.10.10">
    <property type="entry name" value="Winged helix-like DNA-binding domain superfamily/Winged helix DNA-binding domain"/>
    <property type="match status" value="1"/>
</dbReference>
<dbReference type="InterPro" id="IPR014284">
    <property type="entry name" value="RNA_pol_sigma-70_dom"/>
</dbReference>
<dbReference type="PANTHER" id="PTHR43133:SF25">
    <property type="entry name" value="RNA POLYMERASE SIGMA FACTOR RFAY-RELATED"/>
    <property type="match status" value="1"/>
</dbReference>
<evidence type="ECO:0000256" key="3">
    <source>
        <dbReference type="ARBA" id="ARBA00023082"/>
    </source>
</evidence>
<dbReference type="Pfam" id="PF08281">
    <property type="entry name" value="Sigma70_r4_2"/>
    <property type="match status" value="1"/>
</dbReference>
<feature type="domain" description="RNA polymerase sigma-70 region 2" evidence="5">
    <location>
        <begin position="4"/>
        <end position="67"/>
    </location>
</feature>
<comment type="similarity">
    <text evidence="1">Belongs to the sigma-70 factor family. ECF subfamily.</text>
</comment>
<evidence type="ECO:0000259" key="5">
    <source>
        <dbReference type="Pfam" id="PF04542"/>
    </source>
</evidence>
<dbReference type="PANTHER" id="PTHR43133">
    <property type="entry name" value="RNA POLYMERASE ECF-TYPE SIGMA FACTO"/>
    <property type="match status" value="1"/>
</dbReference>
<comment type="caution">
    <text evidence="7">The sequence shown here is derived from an EMBL/GenBank/DDBJ whole genome shotgun (WGS) entry which is preliminary data.</text>
</comment>
<evidence type="ECO:0000256" key="1">
    <source>
        <dbReference type="ARBA" id="ARBA00010641"/>
    </source>
</evidence>
<dbReference type="SUPFAM" id="SSF88946">
    <property type="entry name" value="Sigma2 domain of RNA polymerase sigma factors"/>
    <property type="match status" value="1"/>
</dbReference>
<gene>
    <name evidence="7" type="ORF">HK17_03970</name>
</gene>
<sequence>MLALVPALRAFARFLARNASQADDLVQETILQALAKADQFSQGSNLKAWTFSILRNLFLEQARRSKKEQEVLDHYASRTESLNQPSAPDREAIRDLDHFLWQLSPLLRESLVLIGAQEMTYEEAALICNVSVGTMKTRVSRARTQLLELTQTAAGKA</sequence>
<dbReference type="InterPro" id="IPR013324">
    <property type="entry name" value="RNA_pol_sigma_r3/r4-like"/>
</dbReference>
<dbReference type="EMBL" id="JOPA01000016">
    <property type="protein sequence ID" value="OUI94195.1"/>
    <property type="molecule type" value="Genomic_DNA"/>
</dbReference>
<dbReference type="InterPro" id="IPR039425">
    <property type="entry name" value="RNA_pol_sigma-70-like"/>
</dbReference>
<evidence type="ECO:0000313" key="8">
    <source>
        <dbReference type="Proteomes" id="UP000194641"/>
    </source>
</evidence>
<dbReference type="SUPFAM" id="SSF88659">
    <property type="entry name" value="Sigma3 and sigma4 domains of RNA polymerase sigma factors"/>
    <property type="match status" value="1"/>
</dbReference>
<proteinExistence type="inferred from homology"/>
<evidence type="ECO:0008006" key="9">
    <source>
        <dbReference type="Google" id="ProtNLM"/>
    </source>
</evidence>
<evidence type="ECO:0000313" key="7">
    <source>
        <dbReference type="EMBL" id="OUI94195.1"/>
    </source>
</evidence>
<keyword evidence="3" id="KW-0731">Sigma factor</keyword>
<feature type="domain" description="RNA polymerase sigma factor 70 region 4 type 2" evidence="6">
    <location>
        <begin position="95"/>
        <end position="146"/>
    </location>
</feature>
<organism evidence="7 8">
    <name type="scientific">Acetobacter indonesiensis</name>
    <dbReference type="NCBI Taxonomy" id="104101"/>
    <lineage>
        <taxon>Bacteria</taxon>
        <taxon>Pseudomonadati</taxon>
        <taxon>Pseudomonadota</taxon>
        <taxon>Alphaproteobacteria</taxon>
        <taxon>Acetobacterales</taxon>
        <taxon>Acetobacteraceae</taxon>
        <taxon>Acetobacter</taxon>
    </lineage>
</organism>
<dbReference type="GO" id="GO:0006352">
    <property type="term" value="P:DNA-templated transcription initiation"/>
    <property type="evidence" value="ECO:0007669"/>
    <property type="project" value="InterPro"/>
</dbReference>
<name>A0A252AUV0_9PROT</name>
<dbReference type="NCBIfam" id="TIGR02937">
    <property type="entry name" value="sigma70-ECF"/>
    <property type="match status" value="1"/>
</dbReference>
<evidence type="ECO:0000259" key="6">
    <source>
        <dbReference type="Pfam" id="PF08281"/>
    </source>
</evidence>
<dbReference type="InterPro" id="IPR013249">
    <property type="entry name" value="RNA_pol_sigma70_r4_t2"/>
</dbReference>
<keyword evidence="4" id="KW-0804">Transcription</keyword>
<dbReference type="AlphaFoldDB" id="A0A252AUV0"/>
<keyword evidence="2" id="KW-0805">Transcription regulation</keyword>
<protein>
    <recommendedName>
        <fullName evidence="9">RNA polymerase sigma factor</fullName>
    </recommendedName>
</protein>
<dbReference type="Gene3D" id="1.10.1740.10">
    <property type="match status" value="1"/>
</dbReference>
<reference evidence="8" key="1">
    <citation type="submission" date="2014-06" db="EMBL/GenBank/DDBJ databases">
        <authorList>
            <person name="Winans N.J."/>
            <person name="Newell P.D."/>
            <person name="Douglas A.E."/>
        </authorList>
    </citation>
    <scope>NUCLEOTIDE SEQUENCE [LARGE SCALE GENOMIC DNA]</scope>
</reference>
<evidence type="ECO:0000256" key="2">
    <source>
        <dbReference type="ARBA" id="ARBA00023015"/>
    </source>
</evidence>
<dbReference type="GO" id="GO:0003677">
    <property type="term" value="F:DNA binding"/>
    <property type="evidence" value="ECO:0007669"/>
    <property type="project" value="InterPro"/>
</dbReference>